<reference evidence="1" key="1">
    <citation type="submission" date="2024-05" db="EMBL/GenBank/DDBJ databases">
        <authorList>
            <person name="Mosharraf F.B."/>
            <person name="Rowell A."/>
            <person name="Christopher M."/>
            <person name="Bernard J."/>
            <person name="Rojas K."/>
            <person name="Bono L.M."/>
        </authorList>
    </citation>
    <scope>NUCLEOTIDE SEQUENCE</scope>
</reference>
<proteinExistence type="predicted"/>
<name>A0AAU7B8Y6_9VIRU</name>
<accession>A0AAU7B8Y6</accession>
<evidence type="ECO:0000313" key="1">
    <source>
        <dbReference type="EMBL" id="XBC24045.1"/>
    </source>
</evidence>
<dbReference type="EMBL" id="PP791527">
    <property type="protein sequence ID" value="XBC24045.1"/>
    <property type="molecule type" value="Genomic_DNA"/>
</dbReference>
<protein>
    <submittedName>
        <fullName evidence="1">Uncharacterized protein</fullName>
    </submittedName>
</protein>
<sequence length="62" mass="6901">MSKLTDQPLFDAARNADGKTYNGITAMRWMYEALSGKPLSEEEALKIAEEAKAKAAQRRAQK</sequence>
<organism evidence="1">
    <name type="scientific">Pseudomonas phage BL5</name>
    <dbReference type="NCBI Taxonomy" id="3109218"/>
    <lineage>
        <taxon>Viruses</taxon>
    </lineage>
</organism>